<dbReference type="Pfam" id="PF03102">
    <property type="entry name" value="NeuB"/>
    <property type="match status" value="1"/>
</dbReference>
<keyword evidence="4" id="KW-1185">Reference proteome</keyword>
<sequence>MSVQVSIDGRAIGEGEPAYVIAEAGVNHNGSLERAKRLVDASAAAGVDAVKFQKRRLEDTYREAVVDRPSTAEMGVEYTVSNLKRVSLSDAAFRELRSEPVRTRSSSGRPPCGSRSGPAPRTGRRRSDDRTGRGRPPARGTAREPCRTPFVSTGARRRQNSLASGSEPGGPVARGR</sequence>
<evidence type="ECO:0000313" key="3">
    <source>
        <dbReference type="EMBL" id="ELY55683.1"/>
    </source>
</evidence>
<dbReference type="AlphaFoldDB" id="L9X514"/>
<feature type="region of interest" description="Disordered" evidence="1">
    <location>
        <begin position="96"/>
        <end position="176"/>
    </location>
</feature>
<evidence type="ECO:0000259" key="2">
    <source>
        <dbReference type="Pfam" id="PF03102"/>
    </source>
</evidence>
<evidence type="ECO:0000256" key="1">
    <source>
        <dbReference type="SAM" id="MobiDB-lite"/>
    </source>
</evidence>
<feature type="compositionally biased region" description="Low complexity" evidence="1">
    <location>
        <begin position="103"/>
        <end position="121"/>
    </location>
</feature>
<dbReference type="GO" id="GO:0016051">
    <property type="term" value="P:carbohydrate biosynthetic process"/>
    <property type="evidence" value="ECO:0007669"/>
    <property type="project" value="InterPro"/>
</dbReference>
<dbReference type="InterPro" id="IPR051690">
    <property type="entry name" value="PseI-like"/>
</dbReference>
<dbReference type="InterPro" id="IPR013785">
    <property type="entry name" value="Aldolase_TIM"/>
</dbReference>
<dbReference type="GO" id="GO:0047444">
    <property type="term" value="F:N-acylneuraminate-9-phosphate synthase activity"/>
    <property type="evidence" value="ECO:0007669"/>
    <property type="project" value="TreeGrafter"/>
</dbReference>
<evidence type="ECO:0000313" key="4">
    <source>
        <dbReference type="Proteomes" id="UP000011531"/>
    </source>
</evidence>
<dbReference type="Gene3D" id="3.20.20.70">
    <property type="entry name" value="Aldolase class I"/>
    <property type="match status" value="1"/>
</dbReference>
<organism evidence="3 4">
    <name type="scientific">Natronococcus jeotgali DSM 18795</name>
    <dbReference type="NCBI Taxonomy" id="1227498"/>
    <lineage>
        <taxon>Archaea</taxon>
        <taxon>Methanobacteriati</taxon>
        <taxon>Methanobacteriota</taxon>
        <taxon>Stenosarchaea group</taxon>
        <taxon>Halobacteria</taxon>
        <taxon>Halobacteriales</taxon>
        <taxon>Natrialbaceae</taxon>
        <taxon>Natronococcus</taxon>
    </lineage>
</organism>
<proteinExistence type="predicted"/>
<dbReference type="PANTHER" id="PTHR42966">
    <property type="entry name" value="N-ACETYLNEURAMINATE SYNTHASE"/>
    <property type="match status" value="1"/>
</dbReference>
<gene>
    <name evidence="3" type="ORF">C492_15451</name>
</gene>
<feature type="domain" description="PseI/NeuA/B-like" evidence="2">
    <location>
        <begin position="38"/>
        <end position="98"/>
    </location>
</feature>
<dbReference type="InterPro" id="IPR013132">
    <property type="entry name" value="PseI/NeuA/B-like_N"/>
</dbReference>
<accession>L9X514</accession>
<dbReference type="PANTHER" id="PTHR42966:SF3">
    <property type="entry name" value="BLR5971 PROTEIN"/>
    <property type="match status" value="1"/>
</dbReference>
<dbReference type="EMBL" id="AOIA01000128">
    <property type="protein sequence ID" value="ELY55683.1"/>
    <property type="molecule type" value="Genomic_DNA"/>
</dbReference>
<dbReference type="STRING" id="1227498.C492_15451"/>
<comment type="caution">
    <text evidence="3">The sequence shown here is derived from an EMBL/GenBank/DDBJ whole genome shotgun (WGS) entry which is preliminary data.</text>
</comment>
<dbReference type="PATRIC" id="fig|1227498.3.peg.3034"/>
<protein>
    <submittedName>
        <fullName evidence="3">N-acetylneuraminate synthase</fullName>
    </submittedName>
</protein>
<dbReference type="OrthoDB" id="71219at2157"/>
<dbReference type="RefSeq" id="WP_008425025.1">
    <property type="nucleotide sequence ID" value="NZ_AOIA01000128.1"/>
</dbReference>
<dbReference type="Proteomes" id="UP000011531">
    <property type="component" value="Unassembled WGS sequence"/>
</dbReference>
<reference evidence="3 4" key="1">
    <citation type="journal article" date="2014" name="PLoS Genet.">
        <title>Phylogenetically driven sequencing of extremely halophilic archaea reveals strategies for static and dynamic osmo-response.</title>
        <authorList>
            <person name="Becker E.A."/>
            <person name="Seitzer P.M."/>
            <person name="Tritt A."/>
            <person name="Larsen D."/>
            <person name="Krusor M."/>
            <person name="Yao A.I."/>
            <person name="Wu D."/>
            <person name="Madern D."/>
            <person name="Eisen J.A."/>
            <person name="Darling A.E."/>
            <person name="Facciotti M.T."/>
        </authorList>
    </citation>
    <scope>NUCLEOTIDE SEQUENCE [LARGE SCALE GENOMIC DNA]</scope>
    <source>
        <strain evidence="3 4">DSM 18795</strain>
    </source>
</reference>
<name>L9X514_9EURY</name>
<dbReference type="SUPFAM" id="SSF51569">
    <property type="entry name" value="Aldolase"/>
    <property type="match status" value="1"/>
</dbReference>